<keyword evidence="1" id="KW-0472">Membrane</keyword>
<accession>A0AA44XVM5</accession>
<evidence type="ECO:0000256" key="1">
    <source>
        <dbReference type="SAM" id="Phobius"/>
    </source>
</evidence>
<protein>
    <submittedName>
        <fullName evidence="2">Uncharacterized protein</fullName>
    </submittedName>
</protein>
<dbReference type="RefSeq" id="WP_060081895.1">
    <property type="nucleotide sequence ID" value="NZ_CADFFO010000010.1"/>
</dbReference>
<evidence type="ECO:0000313" key="3">
    <source>
        <dbReference type="Proteomes" id="UP000237632"/>
    </source>
</evidence>
<feature type="transmembrane region" description="Helical" evidence="1">
    <location>
        <begin position="6"/>
        <end position="25"/>
    </location>
</feature>
<keyword evidence="1" id="KW-0812">Transmembrane</keyword>
<sequence>MLSSFAFQLGSFVIYLGVLAAAIWAGVRVSRWSGRPWIGVVAFAVVFFGIGVLLALGGLPAPAGYTNDD</sequence>
<evidence type="ECO:0000313" key="2">
    <source>
        <dbReference type="EMBL" id="PRH39338.1"/>
    </source>
</evidence>
<keyword evidence="1" id="KW-1133">Transmembrane helix</keyword>
<dbReference type="EMBL" id="PVHK01000197">
    <property type="protein sequence ID" value="PRH39338.1"/>
    <property type="molecule type" value="Genomic_DNA"/>
</dbReference>
<proteinExistence type="predicted"/>
<organism evidence="2 3">
    <name type="scientific">Burkholderia vietnamiensis</name>
    <dbReference type="NCBI Taxonomy" id="60552"/>
    <lineage>
        <taxon>Bacteria</taxon>
        <taxon>Pseudomonadati</taxon>
        <taxon>Pseudomonadota</taxon>
        <taxon>Betaproteobacteria</taxon>
        <taxon>Burkholderiales</taxon>
        <taxon>Burkholderiaceae</taxon>
        <taxon>Burkholderia</taxon>
        <taxon>Burkholderia cepacia complex</taxon>
    </lineage>
</organism>
<comment type="caution">
    <text evidence="2">The sequence shown here is derived from an EMBL/GenBank/DDBJ whole genome shotgun (WGS) entry which is preliminary data.</text>
</comment>
<dbReference type="Proteomes" id="UP000237632">
    <property type="component" value="Unassembled WGS sequence"/>
</dbReference>
<name>A0AA44XVM5_BURVI</name>
<gene>
    <name evidence="2" type="ORF">C6T65_26845</name>
</gene>
<dbReference type="AlphaFoldDB" id="A0AA44XVM5"/>
<reference evidence="2 3" key="1">
    <citation type="submission" date="2018-03" db="EMBL/GenBank/DDBJ databases">
        <authorList>
            <person name="Nguyen K."/>
            <person name="Fouts D."/>
            <person name="Sutton G."/>
        </authorList>
    </citation>
    <scope>NUCLEOTIDE SEQUENCE [LARGE SCALE GENOMIC DNA]</scope>
    <source>
        <strain evidence="2 3">AU3578</strain>
    </source>
</reference>
<feature type="transmembrane region" description="Helical" evidence="1">
    <location>
        <begin position="37"/>
        <end position="59"/>
    </location>
</feature>